<evidence type="ECO:0000256" key="4">
    <source>
        <dbReference type="ARBA" id="ARBA00022692"/>
    </source>
</evidence>
<dbReference type="KEGG" id="slac:SKTS_18610"/>
<evidence type="ECO:0000256" key="13">
    <source>
        <dbReference type="SAM" id="Phobius"/>
    </source>
</evidence>
<keyword evidence="12" id="KW-0697">Rotamase</keyword>
<dbReference type="PROSITE" id="PS50198">
    <property type="entry name" value="PPIC_PPIASE_2"/>
    <property type="match status" value="1"/>
</dbReference>
<keyword evidence="2" id="KW-1003">Cell membrane</keyword>
<evidence type="ECO:0000256" key="3">
    <source>
        <dbReference type="ARBA" id="ARBA00022519"/>
    </source>
</evidence>
<keyword evidence="7" id="KW-0143">Chaperone</keyword>
<dbReference type="Pfam" id="PF13624">
    <property type="entry name" value="SurA_N_3"/>
    <property type="match status" value="1"/>
</dbReference>
<protein>
    <recommendedName>
        <fullName evidence="10">Periplasmic chaperone PpiD</fullName>
    </recommendedName>
    <alternativeName>
        <fullName evidence="11">Periplasmic folding chaperone</fullName>
    </alternativeName>
</protein>
<dbReference type="Gene3D" id="1.10.4030.10">
    <property type="entry name" value="Porin chaperone SurA, peptide-binding domain"/>
    <property type="match status" value="1"/>
</dbReference>
<feature type="transmembrane region" description="Helical" evidence="13">
    <location>
        <begin position="12"/>
        <end position="30"/>
    </location>
</feature>
<name>A0A6F8VDY6_9PROT</name>
<evidence type="ECO:0000256" key="10">
    <source>
        <dbReference type="ARBA" id="ARBA00040743"/>
    </source>
</evidence>
<evidence type="ECO:0000256" key="7">
    <source>
        <dbReference type="ARBA" id="ARBA00023186"/>
    </source>
</evidence>
<keyword evidence="5 13" id="KW-1133">Transmembrane helix</keyword>
<dbReference type="SUPFAM" id="SSF109998">
    <property type="entry name" value="Triger factor/SurA peptide-binding domain-like"/>
    <property type="match status" value="1"/>
</dbReference>
<dbReference type="Proteomes" id="UP000502260">
    <property type="component" value="Chromosome"/>
</dbReference>
<dbReference type="PANTHER" id="PTHR47529">
    <property type="entry name" value="PEPTIDYL-PROLYL CIS-TRANS ISOMERASE D"/>
    <property type="match status" value="1"/>
</dbReference>
<sequence length="635" mass="70213">MLEAIREHAQGKIAKIILALITVPFALWGVDSYLKNAGDGPIAAKVGGQEIPQAEFAQALKDQQERMRSALGKNYDAAVMDRPEMRKSVLDGLINQRLILAEAAHEGLAISDAQLVRIIAGIEAFQENGKFNQSRYETLLRQQNMSPATFEHRLRQDMLVQVAQDGIVHPASLPRSVAERLMRINEQQRDVSQAVMPIEQFMSQSKVDASAVKDYYDKHQSEFKLPEQVRLEYVVLSAESLMSKTSVSEDEVAAYYKEHSAQFTQPEERQASHILISVAANAGAAEKSAAEEKARKVWQEAKDNPTNFAQLAKQYSQDPGSASQGGDLGFFARGAMVKPFDDAVFKMAPGELSRPVQSDFGYHIIKLVAVKPAKTRSLQEVHGEIELTLKKQKAGKKFAESAENFSNVVYEQGDSLKPVAQQLGLQVEQSAWVSRKGSDMPLLNNPKLLDAVFSDDVLKNKRNSEAIEVAPNVLVSARLLEYKPASMKPLEEVDAVLSQRLQRQQAAALAVKWGKDALAQLQQGKTPAGLNWSAAQAVSRIKPAGLEPAALKEAFKLKSDKLPGYAGIENAQGGFTLIKLTRVIEAGALDEARKQAYVQRFSNMLEQEYAADYLTSLKLRTKIDIKRESLEKTER</sequence>
<keyword evidence="16" id="KW-1185">Reference proteome</keyword>
<dbReference type="InterPro" id="IPR046357">
    <property type="entry name" value="PPIase_dom_sf"/>
</dbReference>
<gene>
    <name evidence="15" type="ORF">SKTS_18610</name>
</gene>
<dbReference type="GO" id="GO:0005886">
    <property type="term" value="C:plasma membrane"/>
    <property type="evidence" value="ECO:0007669"/>
    <property type="project" value="UniProtKB-SubCell"/>
</dbReference>
<keyword evidence="6 13" id="KW-0472">Membrane</keyword>
<dbReference type="InterPro" id="IPR052029">
    <property type="entry name" value="PpiD_chaperone"/>
</dbReference>
<dbReference type="SUPFAM" id="SSF54534">
    <property type="entry name" value="FKBP-like"/>
    <property type="match status" value="1"/>
</dbReference>
<dbReference type="PANTHER" id="PTHR47529:SF1">
    <property type="entry name" value="PERIPLASMIC CHAPERONE PPID"/>
    <property type="match status" value="1"/>
</dbReference>
<dbReference type="EMBL" id="AP022853">
    <property type="protein sequence ID" value="BCB26975.1"/>
    <property type="molecule type" value="Genomic_DNA"/>
</dbReference>
<keyword evidence="8 12" id="KW-0413">Isomerase</keyword>
<evidence type="ECO:0000259" key="14">
    <source>
        <dbReference type="PROSITE" id="PS50198"/>
    </source>
</evidence>
<evidence type="ECO:0000313" key="16">
    <source>
        <dbReference type="Proteomes" id="UP000502260"/>
    </source>
</evidence>
<keyword evidence="3" id="KW-0997">Cell inner membrane</keyword>
<dbReference type="RefSeq" id="WP_173063775.1">
    <property type="nucleotide sequence ID" value="NZ_AP022853.1"/>
</dbReference>
<dbReference type="AlphaFoldDB" id="A0A6F8VDY6"/>
<reference evidence="16" key="1">
    <citation type="submission" date="2020-03" db="EMBL/GenBank/DDBJ databases">
        <title>Complete genome sequence of sulfur-oxidizing bacterium skT11.</title>
        <authorList>
            <person name="Kanda M."/>
            <person name="Kojima H."/>
            <person name="Fukui M."/>
        </authorList>
    </citation>
    <scope>NUCLEOTIDE SEQUENCE [LARGE SCALE GENOMIC DNA]</scope>
    <source>
        <strain evidence="16">skT11</strain>
    </source>
</reference>
<evidence type="ECO:0000256" key="6">
    <source>
        <dbReference type="ARBA" id="ARBA00023136"/>
    </source>
</evidence>
<dbReference type="PROSITE" id="PS01096">
    <property type="entry name" value="PPIC_PPIASE_1"/>
    <property type="match status" value="1"/>
</dbReference>
<dbReference type="InterPro" id="IPR027304">
    <property type="entry name" value="Trigger_fact/SurA_dom_sf"/>
</dbReference>
<evidence type="ECO:0000256" key="12">
    <source>
        <dbReference type="PROSITE-ProRule" id="PRU00278"/>
    </source>
</evidence>
<evidence type="ECO:0000256" key="11">
    <source>
        <dbReference type="ARBA" id="ARBA00042775"/>
    </source>
</evidence>
<dbReference type="GO" id="GO:0003755">
    <property type="term" value="F:peptidyl-prolyl cis-trans isomerase activity"/>
    <property type="evidence" value="ECO:0007669"/>
    <property type="project" value="UniProtKB-KW"/>
</dbReference>
<proteinExistence type="inferred from homology"/>
<accession>A0A6F8VDY6</accession>
<dbReference type="InterPro" id="IPR000297">
    <property type="entry name" value="PPIase_PpiC"/>
</dbReference>
<evidence type="ECO:0000313" key="15">
    <source>
        <dbReference type="EMBL" id="BCB26975.1"/>
    </source>
</evidence>
<feature type="domain" description="PpiC" evidence="14">
    <location>
        <begin position="266"/>
        <end position="369"/>
    </location>
</feature>
<keyword evidence="4 13" id="KW-0812">Transmembrane</keyword>
<comment type="similarity">
    <text evidence="9">Belongs to the PpiD chaperone family.</text>
</comment>
<dbReference type="InterPro" id="IPR023058">
    <property type="entry name" value="PPIase_PpiC_CS"/>
</dbReference>
<evidence type="ECO:0000256" key="1">
    <source>
        <dbReference type="ARBA" id="ARBA00004382"/>
    </source>
</evidence>
<organism evidence="15 16">
    <name type="scientific">Sulfurimicrobium lacus</name>
    <dbReference type="NCBI Taxonomy" id="2715678"/>
    <lineage>
        <taxon>Bacteria</taxon>
        <taxon>Pseudomonadati</taxon>
        <taxon>Pseudomonadota</taxon>
        <taxon>Betaproteobacteria</taxon>
        <taxon>Nitrosomonadales</taxon>
        <taxon>Sulfuricellaceae</taxon>
        <taxon>Sulfurimicrobium</taxon>
    </lineage>
</organism>
<dbReference type="Gene3D" id="3.10.50.40">
    <property type="match status" value="1"/>
</dbReference>
<evidence type="ECO:0000256" key="9">
    <source>
        <dbReference type="ARBA" id="ARBA00038408"/>
    </source>
</evidence>
<evidence type="ECO:0000256" key="5">
    <source>
        <dbReference type="ARBA" id="ARBA00022989"/>
    </source>
</evidence>
<evidence type="ECO:0000256" key="8">
    <source>
        <dbReference type="ARBA" id="ARBA00023235"/>
    </source>
</evidence>
<comment type="subcellular location">
    <subcellularLocation>
        <location evidence="1">Cell inner membrane</location>
        <topology evidence="1">Single-pass type II membrane protein</topology>
        <orientation evidence="1">Periplasmic side</orientation>
    </subcellularLocation>
</comment>
<dbReference type="Pfam" id="PF13616">
    <property type="entry name" value="Rotamase_3"/>
    <property type="match status" value="1"/>
</dbReference>
<evidence type="ECO:0000256" key="2">
    <source>
        <dbReference type="ARBA" id="ARBA00022475"/>
    </source>
</evidence>